<protein>
    <recommendedName>
        <fullName evidence="1">ThuA-like domain-containing protein</fullName>
    </recommendedName>
</protein>
<dbReference type="RefSeq" id="WP_121937310.1">
    <property type="nucleotide sequence ID" value="NZ_REFR01000009.1"/>
</dbReference>
<evidence type="ECO:0000313" key="2">
    <source>
        <dbReference type="EMBL" id="RMB12101.1"/>
    </source>
</evidence>
<keyword evidence="3" id="KW-1185">Reference proteome</keyword>
<dbReference type="InParanoid" id="A0A3M0CRC8"/>
<gene>
    <name evidence="2" type="ORF">BXY39_0591</name>
</gene>
<name>A0A3M0CRC8_9PROT</name>
<dbReference type="EMBL" id="REFR01000009">
    <property type="protein sequence ID" value="RMB12101.1"/>
    <property type="molecule type" value="Genomic_DNA"/>
</dbReference>
<dbReference type="AlphaFoldDB" id="A0A3M0CRC8"/>
<dbReference type="PANTHER" id="PTHR40469:SF2">
    <property type="entry name" value="GALACTOSE-BINDING DOMAIN-LIKE SUPERFAMILY PROTEIN"/>
    <property type="match status" value="1"/>
</dbReference>
<comment type="caution">
    <text evidence="2">The sequence shown here is derived from an EMBL/GenBank/DDBJ whole genome shotgun (WGS) entry which is preliminary data.</text>
</comment>
<dbReference type="Gene3D" id="3.40.50.880">
    <property type="match status" value="1"/>
</dbReference>
<dbReference type="InterPro" id="IPR029062">
    <property type="entry name" value="Class_I_gatase-like"/>
</dbReference>
<accession>A0A3M0CRC8</accession>
<evidence type="ECO:0000313" key="3">
    <source>
        <dbReference type="Proteomes" id="UP000271227"/>
    </source>
</evidence>
<dbReference type="InterPro" id="IPR029010">
    <property type="entry name" value="ThuA-like"/>
</dbReference>
<dbReference type="Pfam" id="PF06283">
    <property type="entry name" value="ThuA"/>
    <property type="match status" value="1"/>
</dbReference>
<sequence length="250" mass="27742">MTKPIIRSHLIAGGQYHDIDYARADLLRRLGASPHVRTTVSHSYADLTPLDTARLLVTYTCNVVPHADAVARLRAFVEGGGRWLALHGTNSILAQNERGRWYAPEDDTGFMDLIGSQFAAHPPIAPYRVSVRAPDDPLVAGLGDFDVEGGDELYYMRLFGEAEVLLDAAATGPARGFVERDWPHDGRHPVLYRKKVGAGEIVYFTLGHRRGHYDMEPLLSYYDTVEKGAWEIAPFNLILDRCIAWGLADG</sequence>
<dbReference type="SUPFAM" id="SSF52317">
    <property type="entry name" value="Class I glutamine amidotransferase-like"/>
    <property type="match status" value="1"/>
</dbReference>
<feature type="domain" description="ThuA-like" evidence="1">
    <location>
        <begin position="16"/>
        <end position="217"/>
    </location>
</feature>
<evidence type="ECO:0000259" key="1">
    <source>
        <dbReference type="Pfam" id="PF06283"/>
    </source>
</evidence>
<dbReference type="PANTHER" id="PTHR40469">
    <property type="entry name" value="SECRETED GLYCOSYL HYDROLASE"/>
    <property type="match status" value="1"/>
</dbReference>
<dbReference type="Proteomes" id="UP000271227">
    <property type="component" value="Unassembled WGS sequence"/>
</dbReference>
<dbReference type="OrthoDB" id="9785923at2"/>
<organism evidence="2 3">
    <name type="scientific">Eilatimonas milleporae</name>
    <dbReference type="NCBI Taxonomy" id="911205"/>
    <lineage>
        <taxon>Bacteria</taxon>
        <taxon>Pseudomonadati</taxon>
        <taxon>Pseudomonadota</taxon>
        <taxon>Alphaproteobacteria</taxon>
        <taxon>Kordiimonadales</taxon>
        <taxon>Kordiimonadaceae</taxon>
        <taxon>Eilatimonas</taxon>
    </lineage>
</organism>
<reference evidence="2 3" key="1">
    <citation type="submission" date="2018-10" db="EMBL/GenBank/DDBJ databases">
        <title>Genomic Encyclopedia of Archaeal and Bacterial Type Strains, Phase II (KMG-II): from individual species to whole genera.</title>
        <authorList>
            <person name="Goeker M."/>
        </authorList>
    </citation>
    <scope>NUCLEOTIDE SEQUENCE [LARGE SCALE GENOMIC DNA]</scope>
    <source>
        <strain evidence="2 3">DSM 25217</strain>
    </source>
</reference>
<proteinExistence type="predicted"/>